<reference evidence="2" key="1">
    <citation type="submission" date="2011-03" db="EMBL/GenBank/DDBJ databases">
        <title>Draft genome sequence of Brevundimonas diminuta.</title>
        <authorList>
            <person name="Brown P.J.B."/>
            <person name="Buechlein A."/>
            <person name="Hemmerich C."/>
            <person name="Brun Y.V."/>
        </authorList>
    </citation>
    <scope>NUCLEOTIDE SEQUENCE [LARGE SCALE GENOMIC DNA]</scope>
    <source>
        <strain evidence="2">C19</strain>
    </source>
</reference>
<evidence type="ECO:0000313" key="2">
    <source>
        <dbReference type="Proteomes" id="UP000006512"/>
    </source>
</evidence>
<keyword evidence="2" id="KW-1185">Reference proteome</keyword>
<protein>
    <submittedName>
        <fullName evidence="1">Uncharacterized protein</fullName>
    </submittedName>
</protein>
<sequence length="75" mass="7822">MHGGLKCCDAHLLCNNIQSVKRICYNITDASIRLHSFPLPISWGGGPRRGGGVVLLSATGPLNPAGLAQSAHACQ</sequence>
<dbReference type="Proteomes" id="UP000006512">
    <property type="component" value="Unassembled WGS sequence"/>
</dbReference>
<name>F4QK80_9CAUL</name>
<organism evidence="1 2">
    <name type="scientific">Asticcacaulis biprosthecium C19</name>
    <dbReference type="NCBI Taxonomy" id="715226"/>
    <lineage>
        <taxon>Bacteria</taxon>
        <taxon>Pseudomonadati</taxon>
        <taxon>Pseudomonadota</taxon>
        <taxon>Alphaproteobacteria</taxon>
        <taxon>Caulobacterales</taxon>
        <taxon>Caulobacteraceae</taxon>
        <taxon>Asticcacaulis</taxon>
    </lineage>
</organism>
<accession>F4QK80</accession>
<proteinExistence type="predicted"/>
<gene>
    <name evidence="1" type="ORF">ABI_16990</name>
</gene>
<dbReference type="HOGENOM" id="CLU_2663141_0_0_5"/>
<dbReference type="EMBL" id="GL883077">
    <property type="protein sequence ID" value="EGF93258.1"/>
    <property type="molecule type" value="Genomic_DNA"/>
</dbReference>
<dbReference type="AlphaFoldDB" id="F4QK80"/>
<evidence type="ECO:0000313" key="1">
    <source>
        <dbReference type="EMBL" id="EGF93258.1"/>
    </source>
</evidence>